<reference evidence="2 3" key="1">
    <citation type="journal article" date="2023" name="Proc. Natl. Acad. Sci. U.S.A.">
        <title>A global phylogenomic analysis of the shiitake genus Lentinula.</title>
        <authorList>
            <person name="Sierra-Patev S."/>
            <person name="Min B."/>
            <person name="Naranjo-Ortiz M."/>
            <person name="Looney B."/>
            <person name="Konkel Z."/>
            <person name="Slot J.C."/>
            <person name="Sakamoto Y."/>
            <person name="Steenwyk J.L."/>
            <person name="Rokas A."/>
            <person name="Carro J."/>
            <person name="Camarero S."/>
            <person name="Ferreira P."/>
            <person name="Molpeceres G."/>
            <person name="Ruiz-Duenas F.J."/>
            <person name="Serrano A."/>
            <person name="Henrissat B."/>
            <person name="Drula E."/>
            <person name="Hughes K.W."/>
            <person name="Mata J.L."/>
            <person name="Ishikawa N.K."/>
            <person name="Vargas-Isla R."/>
            <person name="Ushijima S."/>
            <person name="Smith C.A."/>
            <person name="Donoghue J."/>
            <person name="Ahrendt S."/>
            <person name="Andreopoulos W."/>
            <person name="He G."/>
            <person name="LaButti K."/>
            <person name="Lipzen A."/>
            <person name="Ng V."/>
            <person name="Riley R."/>
            <person name="Sandor L."/>
            <person name="Barry K."/>
            <person name="Martinez A.T."/>
            <person name="Xiao Y."/>
            <person name="Gibbons J.G."/>
            <person name="Terashima K."/>
            <person name="Grigoriev I.V."/>
            <person name="Hibbett D."/>
        </authorList>
    </citation>
    <scope>NUCLEOTIDE SEQUENCE [LARGE SCALE GENOMIC DNA]</scope>
    <source>
        <strain evidence="2 3">TFB7810</strain>
    </source>
</reference>
<evidence type="ECO:0000313" key="2">
    <source>
        <dbReference type="EMBL" id="KAJ3749243.1"/>
    </source>
</evidence>
<feature type="transmembrane region" description="Helical" evidence="1">
    <location>
        <begin position="115"/>
        <end position="136"/>
    </location>
</feature>
<accession>A0A9W8P8T8</accession>
<keyword evidence="3" id="KW-1185">Reference proteome</keyword>
<feature type="transmembrane region" description="Helical" evidence="1">
    <location>
        <begin position="84"/>
        <end position="103"/>
    </location>
</feature>
<proteinExistence type="predicted"/>
<comment type="caution">
    <text evidence="2">The sequence shown here is derived from an EMBL/GenBank/DDBJ whole genome shotgun (WGS) entry which is preliminary data.</text>
</comment>
<name>A0A9W8P8T8_9AGAR</name>
<sequence length="222" mass="25157">MDAMLQIEHYEYPGRESHLFKSFTKINQASWLLSSNPRLSLCHKLKFREQLLVCASECVNGRRTLLKAALLLYNGRRKLNAPSILINAPVAFVLKKYFLRIGGEDKVALTPAFDAIAIVLLDVTMCCFVLLILEACHIRTLNSRRVRTLRSRDIISSIFQFLKSSSRFDSLPSDGLLTMGGTTRYSNTMHNGIFRQITLYCTRLYKTSVQDSLVTCCATYSA</sequence>
<evidence type="ECO:0000313" key="3">
    <source>
        <dbReference type="Proteomes" id="UP001142393"/>
    </source>
</evidence>
<gene>
    <name evidence="2" type="ORF">DFH05DRAFT_659956</name>
</gene>
<keyword evidence="1" id="KW-0472">Membrane</keyword>
<organism evidence="2 3">
    <name type="scientific">Lentinula detonsa</name>
    <dbReference type="NCBI Taxonomy" id="2804962"/>
    <lineage>
        <taxon>Eukaryota</taxon>
        <taxon>Fungi</taxon>
        <taxon>Dikarya</taxon>
        <taxon>Basidiomycota</taxon>
        <taxon>Agaricomycotina</taxon>
        <taxon>Agaricomycetes</taxon>
        <taxon>Agaricomycetidae</taxon>
        <taxon>Agaricales</taxon>
        <taxon>Marasmiineae</taxon>
        <taxon>Omphalotaceae</taxon>
        <taxon>Lentinula</taxon>
    </lineage>
</organism>
<dbReference type="AlphaFoldDB" id="A0A9W8P8T8"/>
<keyword evidence="1" id="KW-0812">Transmembrane</keyword>
<keyword evidence="1" id="KW-1133">Transmembrane helix</keyword>
<evidence type="ECO:0000256" key="1">
    <source>
        <dbReference type="SAM" id="Phobius"/>
    </source>
</evidence>
<dbReference type="Proteomes" id="UP001142393">
    <property type="component" value="Unassembled WGS sequence"/>
</dbReference>
<dbReference type="EMBL" id="JANVFU010000002">
    <property type="protein sequence ID" value="KAJ3749243.1"/>
    <property type="molecule type" value="Genomic_DNA"/>
</dbReference>
<protein>
    <submittedName>
        <fullName evidence="2">Uncharacterized protein</fullName>
    </submittedName>
</protein>